<keyword evidence="3" id="KW-0813">Transport</keyword>
<evidence type="ECO:0000259" key="8">
    <source>
        <dbReference type="Pfam" id="PF01545"/>
    </source>
</evidence>
<evidence type="ECO:0000313" key="10">
    <source>
        <dbReference type="EMBL" id="GAA4302800.1"/>
    </source>
</evidence>
<dbReference type="Gene3D" id="1.20.1510.10">
    <property type="entry name" value="Cation efflux protein transmembrane domain"/>
    <property type="match status" value="1"/>
</dbReference>
<feature type="transmembrane region" description="Helical" evidence="7">
    <location>
        <begin position="103"/>
        <end position="121"/>
    </location>
</feature>
<feature type="domain" description="Cation efflux protein cytoplasmic" evidence="9">
    <location>
        <begin position="196"/>
        <end position="275"/>
    </location>
</feature>
<dbReference type="EMBL" id="BAABGX010000002">
    <property type="protein sequence ID" value="GAA4302800.1"/>
    <property type="molecule type" value="Genomic_DNA"/>
</dbReference>
<dbReference type="InterPro" id="IPR002524">
    <property type="entry name" value="Cation_efflux"/>
</dbReference>
<feature type="transmembrane region" description="Helical" evidence="7">
    <location>
        <begin position="166"/>
        <end position="184"/>
    </location>
</feature>
<evidence type="ECO:0000256" key="7">
    <source>
        <dbReference type="SAM" id="Phobius"/>
    </source>
</evidence>
<dbReference type="PANTHER" id="PTHR43840:SF15">
    <property type="entry name" value="MITOCHONDRIAL METAL TRANSPORTER 1-RELATED"/>
    <property type="match status" value="1"/>
</dbReference>
<feature type="transmembrane region" description="Helical" evidence="7">
    <location>
        <begin position="31"/>
        <end position="49"/>
    </location>
</feature>
<keyword evidence="11" id="KW-1185">Reference proteome</keyword>
<dbReference type="InterPro" id="IPR036837">
    <property type="entry name" value="Cation_efflux_CTD_sf"/>
</dbReference>
<comment type="subcellular location">
    <subcellularLocation>
        <location evidence="1">Membrane</location>
        <topology evidence="1">Multi-pass membrane protein</topology>
    </subcellularLocation>
</comment>
<keyword evidence="6 7" id="KW-0472">Membrane</keyword>
<feature type="transmembrane region" description="Helical" evidence="7">
    <location>
        <begin position="70"/>
        <end position="91"/>
    </location>
</feature>
<name>A0ABP8FGE6_9BACT</name>
<dbReference type="PANTHER" id="PTHR43840">
    <property type="entry name" value="MITOCHONDRIAL METAL TRANSPORTER 1-RELATED"/>
    <property type="match status" value="1"/>
</dbReference>
<keyword evidence="4 7" id="KW-0812">Transmembrane</keyword>
<dbReference type="SUPFAM" id="SSF161111">
    <property type="entry name" value="Cation efflux protein transmembrane domain-like"/>
    <property type="match status" value="1"/>
</dbReference>
<evidence type="ECO:0000259" key="9">
    <source>
        <dbReference type="Pfam" id="PF16916"/>
    </source>
</evidence>
<proteinExistence type="inferred from homology"/>
<dbReference type="Pfam" id="PF16916">
    <property type="entry name" value="ZT_dimer"/>
    <property type="match status" value="1"/>
</dbReference>
<evidence type="ECO:0000256" key="6">
    <source>
        <dbReference type="ARBA" id="ARBA00023136"/>
    </source>
</evidence>
<evidence type="ECO:0000256" key="4">
    <source>
        <dbReference type="ARBA" id="ARBA00022692"/>
    </source>
</evidence>
<gene>
    <name evidence="10" type="ORF">GCM10023183_14790</name>
</gene>
<protein>
    <submittedName>
        <fullName evidence="10">Cation diffusion facilitator family transporter</fullName>
    </submittedName>
</protein>
<dbReference type="InterPro" id="IPR027469">
    <property type="entry name" value="Cation_efflux_TMD_sf"/>
</dbReference>
<feature type="transmembrane region" description="Helical" evidence="7">
    <location>
        <begin position="142"/>
        <end position="160"/>
    </location>
</feature>
<evidence type="ECO:0000256" key="3">
    <source>
        <dbReference type="ARBA" id="ARBA00022448"/>
    </source>
</evidence>
<comment type="similarity">
    <text evidence="2">Belongs to the cation diffusion facilitator (CDF) transporter (TC 2.A.4) family.</text>
</comment>
<accession>A0ABP8FGE6</accession>
<dbReference type="NCBIfam" id="TIGR01297">
    <property type="entry name" value="CDF"/>
    <property type="match status" value="1"/>
</dbReference>
<feature type="domain" description="Cation efflux protein transmembrane" evidence="8">
    <location>
        <begin position="3"/>
        <end position="189"/>
    </location>
</feature>
<dbReference type="InterPro" id="IPR058533">
    <property type="entry name" value="Cation_efflux_TM"/>
</dbReference>
<dbReference type="InterPro" id="IPR050291">
    <property type="entry name" value="CDF_Transporter"/>
</dbReference>
<keyword evidence="5 7" id="KW-1133">Transmembrane helix</keyword>
<reference evidence="11" key="1">
    <citation type="journal article" date="2019" name="Int. J. Syst. Evol. Microbiol.">
        <title>The Global Catalogue of Microorganisms (GCM) 10K type strain sequencing project: providing services to taxonomists for standard genome sequencing and annotation.</title>
        <authorList>
            <consortium name="The Broad Institute Genomics Platform"/>
            <consortium name="The Broad Institute Genome Sequencing Center for Infectious Disease"/>
            <person name="Wu L."/>
            <person name="Ma J."/>
        </authorList>
    </citation>
    <scope>NUCLEOTIDE SEQUENCE [LARGE SCALE GENOMIC DNA]</scope>
    <source>
        <strain evidence="11">JCM 17917</strain>
    </source>
</reference>
<sequence length="316" mass="35456">MLGLAFVLLSIKFIAFFITHSNAIFTDALESIINFVTGGFALYSVYLAAKPKDQDHPYGHGKIEFLSSGFEGTLILLAGVAIIIKSIYNLLYPHPIESLDWGILLTAVTGGANYLAGRYLVRTGTHQHSLTIIANGKHLLTDAYTSVGLIIGLVAIYFFEYVWLDAVVAIIFGSIITYTGYGLVRNSISGVMDEADHELITRIISVLNQRRRQNWIDLHNMRVIKYGRQLHIDCHLTLPWYFNLVESHAEVEALQEIITEELGDVVELFVHLDPCLPPDSCKLCTKADCHVRENAFIGRVEWTLENVIENEKHVLI</sequence>
<evidence type="ECO:0000256" key="2">
    <source>
        <dbReference type="ARBA" id="ARBA00008114"/>
    </source>
</evidence>
<dbReference type="SUPFAM" id="SSF160240">
    <property type="entry name" value="Cation efflux protein cytoplasmic domain-like"/>
    <property type="match status" value="1"/>
</dbReference>
<dbReference type="Pfam" id="PF01545">
    <property type="entry name" value="Cation_efflux"/>
    <property type="match status" value="1"/>
</dbReference>
<organism evidence="10 11">
    <name type="scientific">Nibribacter koreensis</name>
    <dbReference type="NCBI Taxonomy" id="1084519"/>
    <lineage>
        <taxon>Bacteria</taxon>
        <taxon>Pseudomonadati</taxon>
        <taxon>Bacteroidota</taxon>
        <taxon>Cytophagia</taxon>
        <taxon>Cytophagales</taxon>
        <taxon>Hymenobacteraceae</taxon>
        <taxon>Nibribacter</taxon>
    </lineage>
</organism>
<dbReference type="Gene3D" id="3.30.70.1350">
    <property type="entry name" value="Cation efflux protein, cytoplasmic domain"/>
    <property type="match status" value="1"/>
</dbReference>
<dbReference type="InterPro" id="IPR027470">
    <property type="entry name" value="Cation_efflux_CTD"/>
</dbReference>
<dbReference type="Proteomes" id="UP001501844">
    <property type="component" value="Unassembled WGS sequence"/>
</dbReference>
<evidence type="ECO:0000256" key="1">
    <source>
        <dbReference type="ARBA" id="ARBA00004141"/>
    </source>
</evidence>
<evidence type="ECO:0000313" key="11">
    <source>
        <dbReference type="Proteomes" id="UP001501844"/>
    </source>
</evidence>
<comment type="caution">
    <text evidence="10">The sequence shown here is derived from an EMBL/GenBank/DDBJ whole genome shotgun (WGS) entry which is preliminary data.</text>
</comment>
<evidence type="ECO:0000256" key="5">
    <source>
        <dbReference type="ARBA" id="ARBA00022989"/>
    </source>
</evidence>